<dbReference type="InterPro" id="IPR023393">
    <property type="entry name" value="START-like_dom_sf"/>
</dbReference>
<dbReference type="Ensembl" id="ENSSCAT00000022210.1">
    <property type="protein sequence ID" value="ENSSCAP00000019884.1"/>
    <property type="gene ID" value="ENSSCAG00000014354.1"/>
</dbReference>
<dbReference type="Proteomes" id="UP000694409">
    <property type="component" value="Unassembled WGS sequence"/>
</dbReference>
<evidence type="ECO:0000313" key="1">
    <source>
        <dbReference type="Ensembl" id="ENSSCAP00000019884.1"/>
    </source>
</evidence>
<evidence type="ECO:0000313" key="2">
    <source>
        <dbReference type="Proteomes" id="UP000694409"/>
    </source>
</evidence>
<reference evidence="1" key="1">
    <citation type="submission" date="2025-08" db="UniProtKB">
        <authorList>
            <consortium name="Ensembl"/>
        </authorList>
    </citation>
    <scope>IDENTIFICATION</scope>
</reference>
<protein>
    <recommendedName>
        <fullName evidence="3">Phosphatidylcholine transfer protein</fullName>
    </recommendedName>
</protein>
<keyword evidence="2" id="KW-1185">Reference proteome</keyword>
<organism evidence="1 2">
    <name type="scientific">Serinus canaria</name>
    <name type="common">Island canary</name>
    <name type="synonym">Fringilla canaria</name>
    <dbReference type="NCBI Taxonomy" id="9135"/>
    <lineage>
        <taxon>Eukaryota</taxon>
        <taxon>Metazoa</taxon>
        <taxon>Chordata</taxon>
        <taxon>Craniata</taxon>
        <taxon>Vertebrata</taxon>
        <taxon>Euteleostomi</taxon>
        <taxon>Archelosauria</taxon>
        <taxon>Archosauria</taxon>
        <taxon>Dinosauria</taxon>
        <taxon>Saurischia</taxon>
        <taxon>Theropoda</taxon>
        <taxon>Coelurosauria</taxon>
        <taxon>Aves</taxon>
        <taxon>Neognathae</taxon>
        <taxon>Neoaves</taxon>
        <taxon>Telluraves</taxon>
        <taxon>Australaves</taxon>
        <taxon>Passeriformes</taxon>
        <taxon>Passeroidea</taxon>
        <taxon>Fringillidae</taxon>
        <taxon>Carduelinae</taxon>
        <taxon>Serinus</taxon>
    </lineage>
</organism>
<dbReference type="GO" id="GO:0008525">
    <property type="term" value="F:phosphatidylcholine transporter activity"/>
    <property type="evidence" value="ECO:0007669"/>
    <property type="project" value="TreeGrafter"/>
</dbReference>
<accession>A0A8C9NN39</accession>
<dbReference type="SUPFAM" id="SSF55961">
    <property type="entry name" value="Bet v1-like"/>
    <property type="match status" value="1"/>
</dbReference>
<sequence>MDLDFRKEWDQYVKELYEETYDGEKVIYWEVKYPFPLSNRDVSFQVFVPSTVFATFNSGIFQCV</sequence>
<dbReference type="PANTHER" id="PTHR19308:SF39">
    <property type="entry name" value="PHOSPHATIDYLCHOLINE TRANSFER PROTEIN"/>
    <property type="match status" value="1"/>
</dbReference>
<dbReference type="AlphaFoldDB" id="A0A8C9NN39"/>
<evidence type="ECO:0008006" key="3">
    <source>
        <dbReference type="Google" id="ProtNLM"/>
    </source>
</evidence>
<dbReference type="GeneTree" id="ENSGT00990000211243"/>
<dbReference type="PANTHER" id="PTHR19308">
    <property type="entry name" value="PHOSPHATIDYLCHOLINE TRANSFER PROTEIN"/>
    <property type="match status" value="1"/>
</dbReference>
<dbReference type="OMA" id="ELREQEC"/>
<dbReference type="InterPro" id="IPR051213">
    <property type="entry name" value="START_lipid_transfer"/>
</dbReference>
<dbReference type="GO" id="GO:0031210">
    <property type="term" value="F:phosphatidylcholine binding"/>
    <property type="evidence" value="ECO:0007669"/>
    <property type="project" value="TreeGrafter"/>
</dbReference>
<dbReference type="Gene3D" id="3.30.530.20">
    <property type="match status" value="1"/>
</dbReference>
<name>A0A8C9NN39_SERCA</name>
<proteinExistence type="predicted"/>
<reference evidence="1" key="2">
    <citation type="submission" date="2025-09" db="UniProtKB">
        <authorList>
            <consortium name="Ensembl"/>
        </authorList>
    </citation>
    <scope>IDENTIFICATION</scope>
</reference>